<name>A0ACC2D8V3_DIPCM</name>
<sequence length="847" mass="94122">MTTSNSSTVKNGTSKETGHLLWQRVQKASSDELYGGPGLKTPHSIELQDCDSVSTFEESVQVPPVNRNSFVMSPTSPQQTSGQVPHILPNPETQVPPHVPTTKLPKSDSRNHGFPKISVVEQGSYSMSRARPTAIGHGQDAKNLWTRKTIPMEDENSKCDVEDVVGSFKQQRHHRNSDSTRLQYELYHGHPEPIQQAMEPCRPRSVPSTANGSVNDFQEFRRDVASVQKLAQEQLFSTTKPSLSGPFAAEDLSGTSSMEHFIEGQSSHYSDRNSQKPREKDYSPHYAAQRWVPVDHRFGGLPMDSLKGNKFQDDDESYVSTLDDLKDIENVAVYGLNQRRSNLDGSDSGHDDPESVGMILSRSRQSLIIHHDSSSSSKESLKAAVLLLPTPQANDEMKSLVEIANFSTTNLSKPAESKNHPGNVSPAIEDFSSIAQAVLDAIHASLEGKRSSERLSVAVGRPIAEFEIFLEAVAPTIEPVSESKKVQAACNLGSGRTAAFSEQSHSDITDTLHKNLDSRCRVDDIPLSAIWDWYEEFGNYGVEVESMDLQRDNGCHGGQQFSAFFVPYLSGLQLFECTASCSQSPERGLKANALQKLEENVVDLMGRGSNESLSNIFDALLPKSSIVDEDYPSCCPYASEDVDKLTCRSCRLYNEHNYKANVHLLFEFYETEQPHRRRPLLQKVQELIKGKVGVQSQNRGNAALLGSLKLGDLHPASWFSVAWYSIYRIPEGLARDVFLTYHSFGHVVLQKHNACALRSADSPFQILMPVVGLQYYNCQVDHWLTLGADCQKITVQEKEGPAEILQGRLNTLKKAAAVMSGHLADTTKSTTRFYKHSDYQFFVNRGR</sequence>
<accession>A0ACC2D8V3</accession>
<evidence type="ECO:0000313" key="1">
    <source>
        <dbReference type="EMBL" id="KAJ7550768.1"/>
    </source>
</evidence>
<protein>
    <submittedName>
        <fullName evidence="1">Uncharacterized protein</fullName>
    </submittedName>
</protein>
<organism evidence="1 2">
    <name type="scientific">Diphasiastrum complanatum</name>
    <name type="common">Issler's clubmoss</name>
    <name type="synonym">Lycopodium complanatum</name>
    <dbReference type="NCBI Taxonomy" id="34168"/>
    <lineage>
        <taxon>Eukaryota</taxon>
        <taxon>Viridiplantae</taxon>
        <taxon>Streptophyta</taxon>
        <taxon>Embryophyta</taxon>
        <taxon>Tracheophyta</taxon>
        <taxon>Lycopodiopsida</taxon>
        <taxon>Lycopodiales</taxon>
        <taxon>Lycopodiaceae</taxon>
        <taxon>Lycopodioideae</taxon>
        <taxon>Diphasiastrum</taxon>
    </lineage>
</organism>
<dbReference type="Proteomes" id="UP001162992">
    <property type="component" value="Chromosome 7"/>
</dbReference>
<dbReference type="EMBL" id="CM055098">
    <property type="protein sequence ID" value="KAJ7550768.1"/>
    <property type="molecule type" value="Genomic_DNA"/>
</dbReference>
<reference evidence="2" key="1">
    <citation type="journal article" date="2024" name="Proc. Natl. Acad. Sci. U.S.A.">
        <title>Extraordinary preservation of gene collinearity over three hundred million years revealed in homosporous lycophytes.</title>
        <authorList>
            <person name="Li C."/>
            <person name="Wickell D."/>
            <person name="Kuo L.Y."/>
            <person name="Chen X."/>
            <person name="Nie B."/>
            <person name="Liao X."/>
            <person name="Peng D."/>
            <person name="Ji J."/>
            <person name="Jenkins J."/>
            <person name="Williams M."/>
            <person name="Shu S."/>
            <person name="Plott C."/>
            <person name="Barry K."/>
            <person name="Rajasekar S."/>
            <person name="Grimwood J."/>
            <person name="Han X."/>
            <person name="Sun S."/>
            <person name="Hou Z."/>
            <person name="He W."/>
            <person name="Dai G."/>
            <person name="Sun C."/>
            <person name="Schmutz J."/>
            <person name="Leebens-Mack J.H."/>
            <person name="Li F.W."/>
            <person name="Wang L."/>
        </authorList>
    </citation>
    <scope>NUCLEOTIDE SEQUENCE [LARGE SCALE GENOMIC DNA]</scope>
    <source>
        <strain evidence="2">cv. PW_Plant_1</strain>
    </source>
</reference>
<keyword evidence="2" id="KW-1185">Reference proteome</keyword>
<gene>
    <name evidence="1" type="ORF">O6H91_07G117500</name>
</gene>
<proteinExistence type="predicted"/>
<comment type="caution">
    <text evidence="1">The sequence shown here is derived from an EMBL/GenBank/DDBJ whole genome shotgun (WGS) entry which is preliminary data.</text>
</comment>
<evidence type="ECO:0000313" key="2">
    <source>
        <dbReference type="Proteomes" id="UP001162992"/>
    </source>
</evidence>